<keyword evidence="1" id="KW-0472">Membrane</keyword>
<accession>A0AAX2IL49</accession>
<evidence type="ECO:0000259" key="2">
    <source>
        <dbReference type="Pfam" id="PF04892"/>
    </source>
</evidence>
<keyword evidence="1" id="KW-1133">Transmembrane helix</keyword>
<dbReference type="Proteomes" id="UP000251937">
    <property type="component" value="Unassembled WGS sequence"/>
</dbReference>
<feature type="transmembrane region" description="Helical" evidence="1">
    <location>
        <begin position="56"/>
        <end position="76"/>
    </location>
</feature>
<evidence type="ECO:0000313" key="6">
    <source>
        <dbReference type="Proteomes" id="UP000251937"/>
    </source>
</evidence>
<reference evidence="4 6" key="2">
    <citation type="submission" date="2018-06" db="EMBL/GenBank/DDBJ databases">
        <authorList>
            <consortium name="Pathogen Informatics"/>
            <person name="Doyle S."/>
        </authorList>
    </citation>
    <scope>NUCLEOTIDE SEQUENCE [LARGE SCALE GENOMIC DNA]</scope>
    <source>
        <strain evidence="4 6">NCTC11212</strain>
    </source>
</reference>
<dbReference type="Pfam" id="PF04892">
    <property type="entry name" value="VanZ"/>
    <property type="match status" value="1"/>
</dbReference>
<dbReference type="PANTHER" id="PTHR36834">
    <property type="entry name" value="MEMBRANE PROTEIN-RELATED"/>
    <property type="match status" value="1"/>
</dbReference>
<gene>
    <name evidence="4" type="ORF">NCTC11212_02118</name>
    <name evidence="3" type="ORF">SAMN05421800_1032</name>
</gene>
<name>A0AAX2IL49_9FLAO</name>
<protein>
    <submittedName>
        <fullName evidence="4">Predicted integral membrane protein</fullName>
    </submittedName>
    <submittedName>
        <fullName evidence="3">VanZ like family protein</fullName>
    </submittedName>
</protein>
<keyword evidence="1" id="KW-0812">Transmembrane</keyword>
<feature type="transmembrane region" description="Helical" evidence="1">
    <location>
        <begin position="114"/>
        <end position="132"/>
    </location>
</feature>
<dbReference type="Proteomes" id="UP000190669">
    <property type="component" value="Unassembled WGS sequence"/>
</dbReference>
<dbReference type="EMBL" id="FUZE01000003">
    <property type="protein sequence ID" value="SKB53397.1"/>
    <property type="molecule type" value="Genomic_DNA"/>
</dbReference>
<comment type="caution">
    <text evidence="4">The sequence shown here is derived from an EMBL/GenBank/DDBJ whole genome shotgun (WGS) entry which is preliminary data.</text>
</comment>
<evidence type="ECO:0000313" key="4">
    <source>
        <dbReference type="EMBL" id="SQA89907.1"/>
    </source>
</evidence>
<evidence type="ECO:0000256" key="1">
    <source>
        <dbReference type="SAM" id="Phobius"/>
    </source>
</evidence>
<dbReference type="EMBL" id="UAVR01000009">
    <property type="protein sequence ID" value="SQA89907.1"/>
    <property type="molecule type" value="Genomic_DNA"/>
</dbReference>
<dbReference type="RefSeq" id="WP_079464301.1">
    <property type="nucleotide sequence ID" value="NZ_CP033934.1"/>
</dbReference>
<dbReference type="PANTHER" id="PTHR36834:SF1">
    <property type="entry name" value="INTEGRAL MEMBRANE PROTEIN"/>
    <property type="match status" value="1"/>
</dbReference>
<dbReference type="InterPro" id="IPR006976">
    <property type="entry name" value="VanZ-like"/>
</dbReference>
<feature type="domain" description="VanZ-like" evidence="2">
    <location>
        <begin position="10"/>
        <end position="129"/>
    </location>
</feature>
<evidence type="ECO:0000313" key="5">
    <source>
        <dbReference type="Proteomes" id="UP000190669"/>
    </source>
</evidence>
<organism evidence="4 6">
    <name type="scientific">Chryseobacterium balustinum</name>
    <dbReference type="NCBI Taxonomy" id="246"/>
    <lineage>
        <taxon>Bacteria</taxon>
        <taxon>Pseudomonadati</taxon>
        <taxon>Bacteroidota</taxon>
        <taxon>Flavobacteriia</taxon>
        <taxon>Flavobacteriales</taxon>
        <taxon>Weeksellaceae</taxon>
        <taxon>Chryseobacterium group</taxon>
        <taxon>Chryseobacterium</taxon>
    </lineage>
</organism>
<reference evidence="3 5" key="1">
    <citation type="submission" date="2017-02" db="EMBL/GenBank/DDBJ databases">
        <authorList>
            <person name="Varghese N."/>
            <person name="Submissions S."/>
        </authorList>
    </citation>
    <scope>NUCLEOTIDE SEQUENCE [LARGE SCALE GENOMIC DNA]</scope>
    <source>
        <strain evidence="3 5">DSM 16775</strain>
    </source>
</reference>
<dbReference type="InterPro" id="IPR053150">
    <property type="entry name" value="Teicoplanin_resist-assoc"/>
</dbReference>
<dbReference type="AlphaFoldDB" id="A0AAX2IL49"/>
<keyword evidence="5" id="KW-1185">Reference proteome</keyword>
<feature type="transmembrane region" description="Helical" evidence="1">
    <location>
        <begin position="83"/>
        <end position="102"/>
    </location>
</feature>
<evidence type="ECO:0000313" key="3">
    <source>
        <dbReference type="EMBL" id="SKB53397.1"/>
    </source>
</evidence>
<sequence>MKRYFAVFIALYTVVLLYMMFYASGREPSEISYIQHQPFITIQHFLNDNNIDNQAFVVNIFGNIFLFSPFGWLGLCIKKFNRFIPVTFFFLIAISIIESIQYFTGRGVADIDDVFLNTLGMLIGFFLFKYATWKNIANIQFHFQLLEDKKTAVTASTS</sequence>
<dbReference type="KEGG" id="cbp:EB354_00600"/>
<proteinExistence type="predicted"/>